<dbReference type="InterPro" id="IPR000772">
    <property type="entry name" value="Ricin_B_lectin"/>
</dbReference>
<dbReference type="CDD" id="cd00161">
    <property type="entry name" value="beta-trefoil_Ricin-like"/>
    <property type="match status" value="1"/>
</dbReference>
<protein>
    <submittedName>
        <fullName evidence="4">RICIN domain-containing protein</fullName>
    </submittedName>
</protein>
<feature type="transmembrane region" description="Helical" evidence="2">
    <location>
        <begin position="41"/>
        <end position="60"/>
    </location>
</feature>
<name>A0ABT7A844_9ACTN</name>
<feature type="region of interest" description="Disordered" evidence="1">
    <location>
        <begin position="62"/>
        <end position="123"/>
    </location>
</feature>
<keyword evidence="2" id="KW-0812">Transmembrane</keyword>
<keyword evidence="2" id="KW-1133">Transmembrane helix</keyword>
<evidence type="ECO:0000256" key="1">
    <source>
        <dbReference type="SAM" id="MobiDB-lite"/>
    </source>
</evidence>
<gene>
    <name evidence="4" type="ORF">NMN56_037245</name>
</gene>
<dbReference type="Proteomes" id="UP001214441">
    <property type="component" value="Unassembled WGS sequence"/>
</dbReference>
<organism evidence="4 5">
    <name type="scientific">Streptomyces iconiensis</name>
    <dbReference type="NCBI Taxonomy" id="1384038"/>
    <lineage>
        <taxon>Bacteria</taxon>
        <taxon>Bacillati</taxon>
        <taxon>Actinomycetota</taxon>
        <taxon>Actinomycetes</taxon>
        <taxon>Kitasatosporales</taxon>
        <taxon>Streptomycetaceae</taxon>
        <taxon>Streptomyces</taxon>
    </lineage>
</organism>
<feature type="region of interest" description="Disordered" evidence="1">
    <location>
        <begin position="1"/>
        <end position="32"/>
    </location>
</feature>
<feature type="domain" description="Ricin B lectin" evidence="3">
    <location>
        <begin position="129"/>
        <end position="273"/>
    </location>
</feature>
<accession>A0ABT7A844</accession>
<dbReference type="RefSeq" id="WP_274044975.1">
    <property type="nucleotide sequence ID" value="NZ_JANCPR020000059.1"/>
</dbReference>
<evidence type="ECO:0000313" key="4">
    <source>
        <dbReference type="EMBL" id="MDJ1137505.1"/>
    </source>
</evidence>
<comment type="caution">
    <text evidence="4">The sequence shown here is derived from an EMBL/GenBank/DDBJ whole genome shotgun (WGS) entry which is preliminary data.</text>
</comment>
<dbReference type="Gene3D" id="2.80.10.50">
    <property type="match status" value="2"/>
</dbReference>
<proteinExistence type="predicted"/>
<dbReference type="InterPro" id="IPR035992">
    <property type="entry name" value="Ricin_B-like_lectins"/>
</dbReference>
<dbReference type="Pfam" id="PF00652">
    <property type="entry name" value="Ricin_B_lectin"/>
    <property type="match status" value="1"/>
</dbReference>
<dbReference type="EMBL" id="JANCPR020000059">
    <property type="protein sequence ID" value="MDJ1137505.1"/>
    <property type="molecule type" value="Genomic_DNA"/>
</dbReference>
<evidence type="ECO:0000259" key="3">
    <source>
        <dbReference type="SMART" id="SM00458"/>
    </source>
</evidence>
<sequence length="276" mass="28338">MRTPTRNSARTRTSARTGAASARTGASARTRIRARTAKRGLVVGAAAALAVTGVATTLALTGEGQATPGHGTGKGAPRAGSAEASRHASLDAPGDASEDASSRDKLTSRAAGAGAGTGTGTTAGSVKANPVRYVINRHSGKCLTVRGASTANTAIVNQYRCVGAKNQQWRLEPGGGTSPTVTGTVLRNVHSGKCLTAHRGVRKGAVLTQYECVAGANQSFMIALPRMNRTNLTAKAGTTKNLVVDVQGASKADNAPVIIWNNKNDDNQRWDLTRSP</sequence>
<dbReference type="PROSITE" id="PS50231">
    <property type="entry name" value="RICIN_B_LECTIN"/>
    <property type="match status" value="1"/>
</dbReference>
<evidence type="ECO:0000256" key="2">
    <source>
        <dbReference type="SAM" id="Phobius"/>
    </source>
</evidence>
<keyword evidence="2" id="KW-0472">Membrane</keyword>
<keyword evidence="5" id="KW-1185">Reference proteome</keyword>
<reference evidence="4 5" key="1">
    <citation type="submission" date="2023-05" db="EMBL/GenBank/DDBJ databases">
        <title>Streptantibioticus silvisoli sp. nov., acidotolerant actinomycetes 1 from pine litter.</title>
        <authorList>
            <person name="Swiecimska M."/>
            <person name="Golinska P."/>
            <person name="Sangal V."/>
            <person name="Wachnowicz B."/>
            <person name="Goodfellow M."/>
        </authorList>
    </citation>
    <scope>NUCLEOTIDE SEQUENCE [LARGE SCALE GENOMIC DNA]</scope>
    <source>
        <strain evidence="4 5">DSM 42109</strain>
    </source>
</reference>
<dbReference type="SUPFAM" id="SSF50370">
    <property type="entry name" value="Ricin B-like lectins"/>
    <property type="match status" value="1"/>
</dbReference>
<dbReference type="SMART" id="SM00458">
    <property type="entry name" value="RICIN"/>
    <property type="match status" value="1"/>
</dbReference>
<feature type="compositionally biased region" description="Low complexity" evidence="1">
    <location>
        <begin position="1"/>
        <end position="29"/>
    </location>
</feature>
<evidence type="ECO:0000313" key="5">
    <source>
        <dbReference type="Proteomes" id="UP001214441"/>
    </source>
</evidence>